<gene>
    <name evidence="2" type="ORF">LX32DRAFT_436235</name>
</gene>
<comment type="caution">
    <text evidence="2">The sequence shown here is derived from an EMBL/GenBank/DDBJ whole genome shotgun (WGS) entry which is preliminary data.</text>
</comment>
<sequence>MESCVSYLTPAYLRTHMLPNIGQAVAPDGTRLSTQVSRVAQRHRRHAGPLGLAAPIPNSPCTHAPRNLGRGARSSLAGGVSSGNQPRVYLLPAWPGTSVSRSGEGKEELPGDNTASANFPSTLRHTTVHYTSVGKPRQLCVVWFTTQRGAALHDSAITHASQNSRPGLPHESAWFIVPVKRHMAQRSRNCCGTPLKLPSASRTPL</sequence>
<feature type="region of interest" description="Disordered" evidence="1">
    <location>
        <begin position="96"/>
        <end position="118"/>
    </location>
</feature>
<evidence type="ECO:0000256" key="1">
    <source>
        <dbReference type="SAM" id="MobiDB-lite"/>
    </source>
</evidence>
<keyword evidence="3" id="KW-1185">Reference proteome</keyword>
<evidence type="ECO:0000313" key="2">
    <source>
        <dbReference type="EMBL" id="KAK2027559.1"/>
    </source>
</evidence>
<protein>
    <submittedName>
        <fullName evidence="2">Uncharacterized protein</fullName>
    </submittedName>
</protein>
<reference evidence="2" key="1">
    <citation type="submission" date="2021-06" db="EMBL/GenBank/DDBJ databases">
        <title>Comparative genomics, transcriptomics and evolutionary studies reveal genomic signatures of adaptation to plant cell wall in hemibiotrophic fungi.</title>
        <authorList>
            <consortium name="DOE Joint Genome Institute"/>
            <person name="Baroncelli R."/>
            <person name="Diaz J.F."/>
            <person name="Benocci T."/>
            <person name="Peng M."/>
            <person name="Battaglia E."/>
            <person name="Haridas S."/>
            <person name="Andreopoulos W."/>
            <person name="Labutti K."/>
            <person name="Pangilinan J."/>
            <person name="Floch G.L."/>
            <person name="Makela M.R."/>
            <person name="Henrissat B."/>
            <person name="Grigoriev I.V."/>
            <person name="Crouch J.A."/>
            <person name="De Vries R.P."/>
            <person name="Sukno S.A."/>
            <person name="Thon M.R."/>
        </authorList>
    </citation>
    <scope>NUCLEOTIDE SEQUENCE</scope>
    <source>
        <strain evidence="2">MAFF235873</strain>
    </source>
</reference>
<accession>A0AAD9HGP0</accession>
<evidence type="ECO:0000313" key="3">
    <source>
        <dbReference type="Proteomes" id="UP001232148"/>
    </source>
</evidence>
<name>A0AAD9HGP0_9PEZI</name>
<dbReference type="Proteomes" id="UP001232148">
    <property type="component" value="Unassembled WGS sequence"/>
</dbReference>
<organism evidence="2 3">
    <name type="scientific">Colletotrichum zoysiae</name>
    <dbReference type="NCBI Taxonomy" id="1216348"/>
    <lineage>
        <taxon>Eukaryota</taxon>
        <taxon>Fungi</taxon>
        <taxon>Dikarya</taxon>
        <taxon>Ascomycota</taxon>
        <taxon>Pezizomycotina</taxon>
        <taxon>Sordariomycetes</taxon>
        <taxon>Hypocreomycetidae</taxon>
        <taxon>Glomerellales</taxon>
        <taxon>Glomerellaceae</taxon>
        <taxon>Colletotrichum</taxon>
        <taxon>Colletotrichum graminicola species complex</taxon>
    </lineage>
</organism>
<dbReference type="AlphaFoldDB" id="A0AAD9HGP0"/>
<proteinExistence type="predicted"/>
<dbReference type="EMBL" id="MU842893">
    <property type="protein sequence ID" value="KAK2027559.1"/>
    <property type="molecule type" value="Genomic_DNA"/>
</dbReference>